<reference evidence="2" key="1">
    <citation type="submission" date="2020-07" db="EMBL/GenBank/DDBJ databases">
        <title>Clarias magur genome sequencing, assembly and annotation.</title>
        <authorList>
            <person name="Kushwaha B."/>
            <person name="Kumar R."/>
            <person name="Das P."/>
            <person name="Joshi C.G."/>
            <person name="Kumar D."/>
            <person name="Nagpure N.S."/>
            <person name="Pandey M."/>
            <person name="Agarwal S."/>
            <person name="Srivastava S."/>
            <person name="Singh M."/>
            <person name="Sahoo L."/>
            <person name="Jayasankar P."/>
            <person name="Meher P.K."/>
            <person name="Koringa P.G."/>
            <person name="Iquebal M.A."/>
            <person name="Das S.P."/>
            <person name="Bit A."/>
            <person name="Patnaik S."/>
            <person name="Patel N."/>
            <person name="Shah T.M."/>
            <person name="Hinsu A."/>
            <person name="Jena J.K."/>
        </authorList>
    </citation>
    <scope>NUCLEOTIDE SEQUENCE</scope>
    <source>
        <strain evidence="2">CIFAMagur01</strain>
        <tissue evidence="2">Testis</tissue>
    </source>
</reference>
<dbReference type="GO" id="GO:0004386">
    <property type="term" value="F:helicase activity"/>
    <property type="evidence" value="ECO:0007669"/>
    <property type="project" value="UniProtKB-KW"/>
</dbReference>
<protein>
    <submittedName>
        <fullName evidence="2">ATP-dependent RNA helicase RhlB</fullName>
    </submittedName>
</protein>
<gene>
    <name evidence="2" type="primary">rhlB</name>
    <name evidence="2" type="ORF">DAT39_010271</name>
</gene>
<dbReference type="Proteomes" id="UP000727407">
    <property type="component" value="Unassembled WGS sequence"/>
</dbReference>
<sequence>LRQSVGLRDICEDAVPEMQHVLDVGGGWETWPGRPRRLDGLPGQRCGRPRFGAQDLMPV</sequence>
<keyword evidence="2" id="KW-0067">ATP-binding</keyword>
<evidence type="ECO:0000313" key="3">
    <source>
        <dbReference type="Proteomes" id="UP000727407"/>
    </source>
</evidence>
<keyword evidence="3" id="KW-1185">Reference proteome</keyword>
<feature type="region of interest" description="Disordered" evidence="1">
    <location>
        <begin position="33"/>
        <end position="59"/>
    </location>
</feature>
<keyword evidence="2" id="KW-0378">Hydrolase</keyword>
<feature type="non-terminal residue" evidence="2">
    <location>
        <position position="1"/>
    </location>
</feature>
<dbReference type="AlphaFoldDB" id="A0A8J4UL53"/>
<comment type="caution">
    <text evidence="2">The sequence shown here is derived from an EMBL/GenBank/DDBJ whole genome shotgun (WGS) entry which is preliminary data.</text>
</comment>
<keyword evidence="2" id="KW-0547">Nucleotide-binding</keyword>
<accession>A0A8J4UL53</accession>
<evidence type="ECO:0000313" key="2">
    <source>
        <dbReference type="EMBL" id="KAF5900012.1"/>
    </source>
</evidence>
<organism evidence="2 3">
    <name type="scientific">Clarias magur</name>
    <name type="common">Asian catfish</name>
    <name type="synonym">Macropteronotus magur</name>
    <dbReference type="NCBI Taxonomy" id="1594786"/>
    <lineage>
        <taxon>Eukaryota</taxon>
        <taxon>Metazoa</taxon>
        <taxon>Chordata</taxon>
        <taxon>Craniata</taxon>
        <taxon>Vertebrata</taxon>
        <taxon>Euteleostomi</taxon>
        <taxon>Actinopterygii</taxon>
        <taxon>Neopterygii</taxon>
        <taxon>Teleostei</taxon>
        <taxon>Ostariophysi</taxon>
        <taxon>Siluriformes</taxon>
        <taxon>Clariidae</taxon>
        <taxon>Clarias</taxon>
    </lineage>
</organism>
<name>A0A8J4UL53_CLAMG</name>
<feature type="non-terminal residue" evidence="2">
    <location>
        <position position="59"/>
    </location>
</feature>
<proteinExistence type="predicted"/>
<dbReference type="EMBL" id="QNUK01000148">
    <property type="protein sequence ID" value="KAF5900012.1"/>
    <property type="molecule type" value="Genomic_DNA"/>
</dbReference>
<evidence type="ECO:0000256" key="1">
    <source>
        <dbReference type="SAM" id="MobiDB-lite"/>
    </source>
</evidence>
<keyword evidence="2" id="KW-0347">Helicase</keyword>